<dbReference type="Gramene" id="PRQ55828">
    <property type="protein sequence ID" value="PRQ55828"/>
    <property type="gene ID" value="RchiOBHm_Chr1g0328931"/>
</dbReference>
<dbReference type="EC" id="2.1.1.37" evidence="2"/>
<dbReference type="GO" id="GO:0032259">
    <property type="term" value="P:methylation"/>
    <property type="evidence" value="ECO:0007669"/>
    <property type="project" value="UniProtKB-KW"/>
</dbReference>
<feature type="compositionally biased region" description="Low complexity" evidence="1">
    <location>
        <begin position="51"/>
        <end position="67"/>
    </location>
</feature>
<gene>
    <name evidence="2" type="ORF">RchiOBHm_Chr1g0328931</name>
</gene>
<evidence type="ECO:0000256" key="1">
    <source>
        <dbReference type="SAM" id="MobiDB-lite"/>
    </source>
</evidence>
<feature type="compositionally biased region" description="Low complexity" evidence="1">
    <location>
        <begin position="78"/>
        <end position="88"/>
    </location>
</feature>
<evidence type="ECO:0000313" key="3">
    <source>
        <dbReference type="Proteomes" id="UP000238479"/>
    </source>
</evidence>
<keyword evidence="2" id="KW-0489">Methyltransferase</keyword>
<name>A0A2P6SAV9_ROSCH</name>
<reference evidence="2 3" key="1">
    <citation type="journal article" date="2018" name="Nat. Genet.">
        <title>The Rosa genome provides new insights in the design of modern roses.</title>
        <authorList>
            <person name="Bendahmane M."/>
        </authorList>
    </citation>
    <scope>NUCLEOTIDE SEQUENCE [LARGE SCALE GENOMIC DNA]</scope>
    <source>
        <strain evidence="3">cv. Old Blush</strain>
    </source>
</reference>
<dbReference type="Proteomes" id="UP000238479">
    <property type="component" value="Chromosome 1"/>
</dbReference>
<sequence>MDGNTSRVDGDDVDWDTDDELEIENFTLSSSANPGSGEALESSPPEQHSLPELQSPPEQWSPQEQQQIDSDLFSSDYDGSFLDGFSDLDSSDDEVTIDPTSEAERKLMSLVKMGYNELEASVAIERCDVSSETGTYGDFLTVGPGIENS</sequence>
<accession>A0A2P6SAV9</accession>
<dbReference type="EMBL" id="PDCK01000039">
    <property type="protein sequence ID" value="PRQ55828.1"/>
    <property type="molecule type" value="Genomic_DNA"/>
</dbReference>
<protein>
    <submittedName>
        <fullName evidence="2">Putative DNA (Cytosine-5-)-methyltransferase</fullName>
        <ecNumber evidence="2">2.1.1.37</ecNumber>
    </submittedName>
</protein>
<keyword evidence="2" id="KW-0808">Transferase</keyword>
<evidence type="ECO:0000313" key="2">
    <source>
        <dbReference type="EMBL" id="PRQ55828.1"/>
    </source>
</evidence>
<organism evidence="2 3">
    <name type="scientific">Rosa chinensis</name>
    <name type="common">China rose</name>
    <dbReference type="NCBI Taxonomy" id="74649"/>
    <lineage>
        <taxon>Eukaryota</taxon>
        <taxon>Viridiplantae</taxon>
        <taxon>Streptophyta</taxon>
        <taxon>Embryophyta</taxon>
        <taxon>Tracheophyta</taxon>
        <taxon>Spermatophyta</taxon>
        <taxon>Magnoliopsida</taxon>
        <taxon>eudicotyledons</taxon>
        <taxon>Gunneridae</taxon>
        <taxon>Pentapetalae</taxon>
        <taxon>rosids</taxon>
        <taxon>fabids</taxon>
        <taxon>Rosales</taxon>
        <taxon>Rosaceae</taxon>
        <taxon>Rosoideae</taxon>
        <taxon>Rosoideae incertae sedis</taxon>
        <taxon>Rosa</taxon>
    </lineage>
</organism>
<dbReference type="GO" id="GO:0003886">
    <property type="term" value="F:DNA (cytosine-5-)-methyltransferase activity"/>
    <property type="evidence" value="ECO:0007669"/>
    <property type="project" value="UniProtKB-EC"/>
</dbReference>
<proteinExistence type="predicted"/>
<feature type="region of interest" description="Disordered" evidence="1">
    <location>
        <begin position="1"/>
        <end position="99"/>
    </location>
</feature>
<feature type="compositionally biased region" description="Acidic residues" evidence="1">
    <location>
        <begin position="11"/>
        <end position="23"/>
    </location>
</feature>
<keyword evidence="3" id="KW-1185">Reference proteome</keyword>
<dbReference type="AlphaFoldDB" id="A0A2P6SAV9"/>
<comment type="caution">
    <text evidence="2">The sequence shown here is derived from an EMBL/GenBank/DDBJ whole genome shotgun (WGS) entry which is preliminary data.</text>
</comment>